<dbReference type="EC" id="2.7.13.3" evidence="2"/>
<evidence type="ECO:0000256" key="9">
    <source>
        <dbReference type="SAM" id="Coils"/>
    </source>
</evidence>
<dbReference type="GO" id="GO:0004673">
    <property type="term" value="F:protein histidine kinase activity"/>
    <property type="evidence" value="ECO:0007669"/>
    <property type="project" value="UniProtKB-EC"/>
</dbReference>
<dbReference type="SMART" id="SM00387">
    <property type="entry name" value="HATPase_c"/>
    <property type="match status" value="1"/>
</dbReference>
<comment type="catalytic activity">
    <reaction evidence="1">
        <text>ATP + protein L-histidine = ADP + protein N-phospho-L-histidine.</text>
        <dbReference type="EC" id="2.7.13.3"/>
    </reaction>
</comment>
<keyword evidence="4" id="KW-0808">Transferase</keyword>
<proteinExistence type="predicted"/>
<dbReference type="InterPro" id="IPR003594">
    <property type="entry name" value="HATPase_dom"/>
</dbReference>
<gene>
    <name evidence="11" type="ORF">M3202_17555</name>
</gene>
<dbReference type="InterPro" id="IPR004358">
    <property type="entry name" value="Sig_transdc_His_kin-like_C"/>
</dbReference>
<dbReference type="Pfam" id="PF13589">
    <property type="entry name" value="HATPase_c_3"/>
    <property type="match status" value="1"/>
</dbReference>
<keyword evidence="12" id="KW-1185">Reference proteome</keyword>
<evidence type="ECO:0000256" key="7">
    <source>
        <dbReference type="ARBA" id="ARBA00022840"/>
    </source>
</evidence>
<evidence type="ECO:0000259" key="10">
    <source>
        <dbReference type="PROSITE" id="PS50109"/>
    </source>
</evidence>
<dbReference type="SUPFAM" id="SSF55874">
    <property type="entry name" value="ATPase domain of HSP90 chaperone/DNA topoisomerase II/histidine kinase"/>
    <property type="match status" value="2"/>
</dbReference>
<dbReference type="AlphaFoldDB" id="A0A9X2IQ35"/>
<name>A0A9X2IQ35_9BACI</name>
<dbReference type="Proteomes" id="UP001139179">
    <property type="component" value="Unassembled WGS sequence"/>
</dbReference>
<organism evidence="11 12">
    <name type="scientific">Halalkalibacter oceani</name>
    <dbReference type="NCBI Taxonomy" id="1653776"/>
    <lineage>
        <taxon>Bacteria</taxon>
        <taxon>Bacillati</taxon>
        <taxon>Bacillota</taxon>
        <taxon>Bacilli</taxon>
        <taxon>Bacillales</taxon>
        <taxon>Bacillaceae</taxon>
        <taxon>Halalkalibacter</taxon>
    </lineage>
</organism>
<dbReference type="RefSeq" id="WP_251224566.1">
    <property type="nucleotide sequence ID" value="NZ_JAMBOL010000023.1"/>
</dbReference>
<evidence type="ECO:0000313" key="11">
    <source>
        <dbReference type="EMBL" id="MCM3715865.1"/>
    </source>
</evidence>
<keyword evidence="9" id="KW-0175">Coiled coil</keyword>
<feature type="domain" description="Histidine kinase" evidence="10">
    <location>
        <begin position="604"/>
        <end position="824"/>
    </location>
</feature>
<accession>A0A9X2IQ35</accession>
<dbReference type="EMBL" id="JAMBOL010000023">
    <property type="protein sequence ID" value="MCM3715865.1"/>
    <property type="molecule type" value="Genomic_DNA"/>
</dbReference>
<evidence type="ECO:0000256" key="5">
    <source>
        <dbReference type="ARBA" id="ARBA00022741"/>
    </source>
</evidence>
<evidence type="ECO:0000256" key="1">
    <source>
        <dbReference type="ARBA" id="ARBA00000085"/>
    </source>
</evidence>
<keyword evidence="8" id="KW-0902">Two-component regulatory system</keyword>
<dbReference type="Pfam" id="PF02518">
    <property type="entry name" value="HATPase_c"/>
    <property type="match status" value="1"/>
</dbReference>
<dbReference type="PRINTS" id="PR00344">
    <property type="entry name" value="BCTRLSENSOR"/>
</dbReference>
<comment type="caution">
    <text evidence="11">The sequence shown here is derived from an EMBL/GenBank/DDBJ whole genome shotgun (WGS) entry which is preliminary data.</text>
</comment>
<evidence type="ECO:0000256" key="8">
    <source>
        <dbReference type="ARBA" id="ARBA00023012"/>
    </source>
</evidence>
<dbReference type="Gene3D" id="3.30.565.10">
    <property type="entry name" value="Histidine kinase-like ATPase, C-terminal domain"/>
    <property type="match status" value="2"/>
</dbReference>
<keyword evidence="7 11" id="KW-0067">ATP-binding</keyword>
<evidence type="ECO:0000313" key="12">
    <source>
        <dbReference type="Proteomes" id="UP001139179"/>
    </source>
</evidence>
<dbReference type="PANTHER" id="PTHR43065:SF10">
    <property type="entry name" value="PEROXIDE STRESS-ACTIVATED HISTIDINE KINASE MAK3"/>
    <property type="match status" value="1"/>
</dbReference>
<dbReference type="InterPro" id="IPR005467">
    <property type="entry name" value="His_kinase_dom"/>
</dbReference>
<dbReference type="PANTHER" id="PTHR43065">
    <property type="entry name" value="SENSOR HISTIDINE KINASE"/>
    <property type="match status" value="1"/>
</dbReference>
<keyword evidence="5" id="KW-0547">Nucleotide-binding</keyword>
<sequence length="828" mass="96289">MKKIIKENHFTKNSTKFELPISVSARVIYQLGEELISDEFVALGELIKNAYDADCRKVTIKVDTKTMTSHGQGRIIISDNGNGMLPSILENSFLRISTHFKKVEKFSPYYNRRTLGNKGLGRLSIQRLGHHVTVHTTPRMERLAYLMTEKDKEICKTSNEFHVQINWLDFRDNEHDSDLSSVKASIEYKYLEDPKLGTRLIIEGIRNLNFWKIDRKTETRIKSEIFGMVNPFLQNKEQRFKVFLEIDNKRITNEDIEENLLSLVSDVEVDFSLNNWELEISILNKRRYLERLASDTIRNMKNVGFLEYKIIKPYTDMKKTYKINLLEDYTSELPYLEKIEMQSYYDTNLGKKIEANPGNFNGKLYASDLSPSALTEDKAILDDNGYVFNTVKEIRSILNSSRGVYLFRNDFRILPYGPDIDWFKFTYRSQRLKATIYKEHTVSGYVNLDSQTSEGLQEQTNRQGLIEDEYGSNFLNIIQNIVSFIAFREDIDLRKRFNVPISKSTKIELKTMDGNIVFTRTKANLEEKKKLLNDLEKETEKIYTSPEMKLNSTYKKIAQSIEVLKTTAQKEEEFTKQERFRYEQEITQLKSLVGLAGQGIIVESLTHELNKIESNISSYARNSKKLLISDLSLNENDIKNLGNYQDSILHEISFLQLQLKHLEPTYKKNRTVLSQISIKTLLNDLYRSDGPMANKAKNIKMQVIIEGDDFEIKGNKGVLITIFDNLFLNSLYWVNQEANKDKEIQFELNQYDKTITIWDSGPGFHKNIINKLFEPYESMKPDGRGLGLYIVKELIRSLHGVIEIDKHSTNNRGNYYKLKVQFPSSDSE</sequence>
<dbReference type="InterPro" id="IPR036890">
    <property type="entry name" value="HATPase_C_sf"/>
</dbReference>
<keyword evidence="6" id="KW-0418">Kinase</keyword>
<dbReference type="PROSITE" id="PS50109">
    <property type="entry name" value="HIS_KIN"/>
    <property type="match status" value="1"/>
</dbReference>
<evidence type="ECO:0000256" key="3">
    <source>
        <dbReference type="ARBA" id="ARBA00022553"/>
    </source>
</evidence>
<protein>
    <recommendedName>
        <fullName evidence="2">histidine kinase</fullName>
        <ecNumber evidence="2">2.7.13.3</ecNumber>
    </recommendedName>
</protein>
<dbReference type="GO" id="GO:0000160">
    <property type="term" value="P:phosphorelay signal transduction system"/>
    <property type="evidence" value="ECO:0007669"/>
    <property type="project" value="UniProtKB-KW"/>
</dbReference>
<keyword evidence="3" id="KW-0597">Phosphoprotein</keyword>
<evidence type="ECO:0000256" key="4">
    <source>
        <dbReference type="ARBA" id="ARBA00022679"/>
    </source>
</evidence>
<reference evidence="11" key="1">
    <citation type="submission" date="2022-05" db="EMBL/GenBank/DDBJ databases">
        <title>Comparative Genomics of Spacecraft Associated Microbes.</title>
        <authorList>
            <person name="Tran M.T."/>
            <person name="Wright A."/>
            <person name="Seuylemezian A."/>
            <person name="Eisen J."/>
            <person name="Coil D."/>
        </authorList>
    </citation>
    <scope>NUCLEOTIDE SEQUENCE</scope>
    <source>
        <strain evidence="11">214.1.1</strain>
    </source>
</reference>
<feature type="coiled-coil region" evidence="9">
    <location>
        <begin position="518"/>
        <end position="545"/>
    </location>
</feature>
<evidence type="ECO:0000256" key="6">
    <source>
        <dbReference type="ARBA" id="ARBA00022777"/>
    </source>
</evidence>
<dbReference type="GO" id="GO:0005524">
    <property type="term" value="F:ATP binding"/>
    <property type="evidence" value="ECO:0007669"/>
    <property type="project" value="UniProtKB-KW"/>
</dbReference>
<evidence type="ECO:0000256" key="2">
    <source>
        <dbReference type="ARBA" id="ARBA00012438"/>
    </source>
</evidence>